<comment type="cofactor">
    <cofactor evidence="2">
        <name>Fe cation</name>
        <dbReference type="ChEBI" id="CHEBI:24875"/>
    </cofactor>
    <text evidence="2">Binds 1 Fe cation per subunit.</text>
</comment>
<feature type="binding site" evidence="2">
    <location>
        <position position="105"/>
    </location>
    <ligand>
        <name>Fe cation</name>
        <dbReference type="ChEBI" id="CHEBI:24875"/>
    </ligand>
</feature>
<dbReference type="Pfam" id="PF02678">
    <property type="entry name" value="Pirin"/>
    <property type="match status" value="1"/>
</dbReference>
<comment type="caution">
    <text evidence="6">The sequence shown here is derived from an EMBL/GenBank/DDBJ whole genome shotgun (WGS) entry which is preliminary data.</text>
</comment>
<dbReference type="SUPFAM" id="SSF51182">
    <property type="entry name" value="RmlC-like cupins"/>
    <property type="match status" value="1"/>
</dbReference>
<evidence type="ECO:0000259" key="5">
    <source>
        <dbReference type="Pfam" id="PF17954"/>
    </source>
</evidence>
<dbReference type="InterPro" id="IPR003829">
    <property type="entry name" value="Pirin_N_dom"/>
</dbReference>
<evidence type="ECO:0000256" key="2">
    <source>
        <dbReference type="PIRSR" id="PIRSR006232-1"/>
    </source>
</evidence>
<protein>
    <recommendedName>
        <fullName evidence="8">Pirin N-terminal domain-containing protein</fullName>
    </recommendedName>
</protein>
<feature type="binding site" evidence="2">
    <location>
        <position position="61"/>
    </location>
    <ligand>
        <name>Fe cation</name>
        <dbReference type="ChEBI" id="CHEBI:24875"/>
    </ligand>
</feature>
<keyword evidence="2" id="KW-0479">Metal-binding</keyword>
<dbReference type="InterPro" id="IPR014710">
    <property type="entry name" value="RmlC-like_jellyroll"/>
</dbReference>
<feature type="binding site" evidence="2">
    <location>
        <position position="59"/>
    </location>
    <ligand>
        <name>Fe cation</name>
        <dbReference type="ChEBI" id="CHEBI:24875"/>
    </ligand>
</feature>
<feature type="binding site" evidence="2">
    <location>
        <position position="103"/>
    </location>
    <ligand>
        <name>Fe cation</name>
        <dbReference type="ChEBI" id="CHEBI:24875"/>
    </ligand>
</feature>
<evidence type="ECO:0000256" key="1">
    <source>
        <dbReference type="ARBA" id="ARBA00008416"/>
    </source>
</evidence>
<dbReference type="GO" id="GO:0046872">
    <property type="term" value="F:metal ion binding"/>
    <property type="evidence" value="ECO:0007669"/>
    <property type="project" value="UniProtKB-KW"/>
</dbReference>
<dbReference type="PANTHER" id="PTHR43212">
    <property type="entry name" value="QUERCETIN 2,3-DIOXYGENASE"/>
    <property type="match status" value="1"/>
</dbReference>
<evidence type="ECO:0000259" key="4">
    <source>
        <dbReference type="Pfam" id="PF02678"/>
    </source>
</evidence>
<comment type="similarity">
    <text evidence="1 3">Belongs to the pirin family.</text>
</comment>
<name>A0A2T0U6N9_9SPHI</name>
<dbReference type="Proteomes" id="UP000238034">
    <property type="component" value="Unassembled WGS sequence"/>
</dbReference>
<gene>
    <name evidence="6" type="ORF">B0I27_10346</name>
</gene>
<reference evidence="6 7" key="1">
    <citation type="submission" date="2018-03" db="EMBL/GenBank/DDBJ databases">
        <title>Genomic Encyclopedia of Type Strains, Phase III (KMG-III): the genomes of soil and plant-associated and newly described type strains.</title>
        <authorList>
            <person name="Whitman W."/>
        </authorList>
    </citation>
    <scope>NUCLEOTIDE SEQUENCE [LARGE SCALE GENOMIC DNA]</scope>
    <source>
        <strain evidence="6 7">CGMCC 1.9313</strain>
    </source>
</reference>
<sequence>MKKSVLHQAATRGSADHGWLKSFHTFSFAGYYNPERVHFGALRVLNDDTVDGGRGFGNHPHDNMEIVSIPLEGELQHKDSMGNVAVIKAGEIQVMSAGTGIYHAEYNKNPNEPVKFLQIWIFPNKRDVTPRYDQIKLDIDNKRNVLNQVLSPDKDDEGVWIHQDAWFHMGRFDEGKQATYNLKKEGNGIYFFVLKGALKVDGQDLETRDGYGIWDISEVSIEATSDAELLIMEVPMEVRL</sequence>
<keyword evidence="7" id="KW-1185">Reference proteome</keyword>
<evidence type="ECO:0000256" key="3">
    <source>
        <dbReference type="RuleBase" id="RU003457"/>
    </source>
</evidence>
<dbReference type="PANTHER" id="PTHR43212:SF3">
    <property type="entry name" value="QUERCETIN 2,3-DIOXYGENASE"/>
    <property type="match status" value="1"/>
</dbReference>
<proteinExistence type="inferred from homology"/>
<dbReference type="RefSeq" id="WP_106292190.1">
    <property type="nucleotide sequence ID" value="NZ_PVTH01000003.1"/>
</dbReference>
<keyword evidence="2" id="KW-0408">Iron</keyword>
<dbReference type="InterPro" id="IPR041602">
    <property type="entry name" value="Quercetinase_C"/>
</dbReference>
<dbReference type="CDD" id="cd02910">
    <property type="entry name" value="cupin_Yhhw_N"/>
    <property type="match status" value="1"/>
</dbReference>
<dbReference type="EMBL" id="PVTH01000003">
    <property type="protein sequence ID" value="PRY53581.1"/>
    <property type="molecule type" value="Genomic_DNA"/>
</dbReference>
<accession>A0A2T0U6N9</accession>
<evidence type="ECO:0000313" key="6">
    <source>
        <dbReference type="EMBL" id="PRY53581.1"/>
    </source>
</evidence>
<dbReference type="InterPro" id="IPR012093">
    <property type="entry name" value="Pirin"/>
</dbReference>
<dbReference type="Pfam" id="PF17954">
    <property type="entry name" value="Pirin_C_2"/>
    <property type="match status" value="1"/>
</dbReference>
<dbReference type="Gene3D" id="2.60.120.10">
    <property type="entry name" value="Jelly Rolls"/>
    <property type="match status" value="2"/>
</dbReference>
<dbReference type="OrthoDB" id="321327at2"/>
<evidence type="ECO:0000313" key="7">
    <source>
        <dbReference type="Proteomes" id="UP000238034"/>
    </source>
</evidence>
<organism evidence="6 7">
    <name type="scientific">Arcticibacter pallidicorallinus</name>
    <dbReference type="NCBI Taxonomy" id="1259464"/>
    <lineage>
        <taxon>Bacteria</taxon>
        <taxon>Pseudomonadati</taxon>
        <taxon>Bacteroidota</taxon>
        <taxon>Sphingobacteriia</taxon>
        <taxon>Sphingobacteriales</taxon>
        <taxon>Sphingobacteriaceae</taxon>
        <taxon>Arcticibacter</taxon>
    </lineage>
</organism>
<dbReference type="AlphaFoldDB" id="A0A2T0U6N9"/>
<feature type="domain" description="Quercetin 2,3-dioxygenase C-terminal cupin" evidence="5">
    <location>
        <begin position="149"/>
        <end position="234"/>
    </location>
</feature>
<feature type="domain" description="Pirin N-terminal" evidence="4">
    <location>
        <begin position="14"/>
        <end position="121"/>
    </location>
</feature>
<evidence type="ECO:0008006" key="8">
    <source>
        <dbReference type="Google" id="ProtNLM"/>
    </source>
</evidence>
<dbReference type="PIRSF" id="PIRSF006232">
    <property type="entry name" value="Pirin"/>
    <property type="match status" value="1"/>
</dbReference>
<dbReference type="InterPro" id="IPR011051">
    <property type="entry name" value="RmlC_Cupin_sf"/>
</dbReference>